<keyword evidence="2" id="KW-1185">Reference proteome</keyword>
<proteinExistence type="predicted"/>
<evidence type="ECO:0000313" key="1">
    <source>
        <dbReference type="EMBL" id="SNC61856.1"/>
    </source>
</evidence>
<dbReference type="Pfam" id="PF14518">
    <property type="entry name" value="Haem_oxygenas_2"/>
    <property type="match status" value="1"/>
</dbReference>
<dbReference type="Proteomes" id="UP000198122">
    <property type="component" value="Unassembled WGS sequence"/>
</dbReference>
<accession>A0A212T7R5</accession>
<reference evidence="1 2" key="1">
    <citation type="submission" date="2017-06" db="EMBL/GenBank/DDBJ databases">
        <authorList>
            <person name="Kim H.J."/>
            <person name="Triplett B.A."/>
        </authorList>
    </citation>
    <scope>NUCLEOTIDE SEQUENCE [LARGE SCALE GENOMIC DNA]</scope>
    <source>
        <strain evidence="1 2">DSM 22179</strain>
    </source>
</reference>
<name>A0A212T7R5_9MICO</name>
<dbReference type="AlphaFoldDB" id="A0A212T7R5"/>
<sequence length="354" mass="38266">MSQTLPTLPTPRGLLSGTVVALLGTDPHQKGPEDRAALAEALTAADSLAGTAVLQDEDALLALWTLQGLAYHGFDGVDGRWEVDHRLVHLRVALEDALERALRPLIEPAVARHLAAAREDLATTLFALPDAEFTDAPSLAVRARRSLTLEQWREVLVLKSAYQLKEADPHTFALPRLPMPAKLAMLEIQVDEYGNCRAEDVHSGLFARAMTAVGLDPTYGAYVDAWPAPVLAANVALGWWASRRDWAGAVAGHLAMIETTSSLPCQQYVAGARRLGLDREAWAYFDEHVEADAVHEQVALRQMCPAVARAEGPERLLFGFLAGLYLEGRVGQEAIARWDAGDSALRPAPVAVAG</sequence>
<gene>
    <name evidence="1" type="ORF">SAMN05445756_0568</name>
</gene>
<protein>
    <submittedName>
        <fullName evidence="1">Iron-containing redox enzyme</fullName>
    </submittedName>
</protein>
<dbReference type="SMART" id="SM01236">
    <property type="entry name" value="Haem_oxygenase_2"/>
    <property type="match status" value="1"/>
</dbReference>
<organism evidence="1 2">
    <name type="scientific">Kytococcus aerolatus</name>
    <dbReference type="NCBI Taxonomy" id="592308"/>
    <lineage>
        <taxon>Bacteria</taxon>
        <taxon>Bacillati</taxon>
        <taxon>Actinomycetota</taxon>
        <taxon>Actinomycetes</taxon>
        <taxon>Micrococcales</taxon>
        <taxon>Kytococcaceae</taxon>
        <taxon>Kytococcus</taxon>
    </lineage>
</organism>
<dbReference type="RefSeq" id="WP_234994244.1">
    <property type="nucleotide sequence ID" value="NZ_FYEZ01000001.1"/>
</dbReference>
<dbReference type="InterPro" id="IPR016084">
    <property type="entry name" value="Haem_Oase-like_multi-hlx"/>
</dbReference>
<dbReference type="EMBL" id="FYEZ01000001">
    <property type="protein sequence ID" value="SNC61856.1"/>
    <property type="molecule type" value="Genomic_DNA"/>
</dbReference>
<dbReference type="SUPFAM" id="SSF48613">
    <property type="entry name" value="Heme oxygenase-like"/>
    <property type="match status" value="1"/>
</dbReference>
<evidence type="ECO:0000313" key="2">
    <source>
        <dbReference type="Proteomes" id="UP000198122"/>
    </source>
</evidence>
<dbReference type="Gene3D" id="1.20.910.10">
    <property type="entry name" value="Heme oxygenase-like"/>
    <property type="match status" value="1"/>
</dbReference>